<accession>B0XXE1</accession>
<evidence type="ECO:0000313" key="5">
    <source>
        <dbReference type="EMBL" id="EDP53615.1"/>
    </source>
</evidence>
<dbReference type="HOGENOM" id="CLU_044876_3_3_1"/>
<dbReference type="InterPro" id="IPR051609">
    <property type="entry name" value="NmrA/Isoflavone_reductase-like"/>
</dbReference>
<comment type="similarity">
    <text evidence="1">Belongs to the NmrA-type oxidoreductase family. Isoflavone reductase subfamily.</text>
</comment>
<dbReference type="EMBL" id="DS499596">
    <property type="protein sequence ID" value="EDP53615.1"/>
    <property type="molecule type" value="Genomic_DNA"/>
</dbReference>
<dbReference type="Gene3D" id="3.90.25.10">
    <property type="entry name" value="UDP-galactose 4-epimerase, domain 1"/>
    <property type="match status" value="1"/>
</dbReference>
<dbReference type="OrthoDB" id="9974981at2759"/>
<evidence type="ECO:0000313" key="6">
    <source>
        <dbReference type="Proteomes" id="UP000001699"/>
    </source>
</evidence>
<evidence type="ECO:0000256" key="3">
    <source>
        <dbReference type="ARBA" id="ARBA00023002"/>
    </source>
</evidence>
<organism evidence="5 6">
    <name type="scientific">Aspergillus fumigatus (strain CBS 144.89 / FGSC A1163 / CEA10)</name>
    <name type="common">Neosartorya fumigata</name>
    <dbReference type="NCBI Taxonomy" id="451804"/>
    <lineage>
        <taxon>Eukaryota</taxon>
        <taxon>Fungi</taxon>
        <taxon>Dikarya</taxon>
        <taxon>Ascomycota</taxon>
        <taxon>Pezizomycotina</taxon>
        <taxon>Eurotiomycetes</taxon>
        <taxon>Eurotiomycetidae</taxon>
        <taxon>Eurotiales</taxon>
        <taxon>Aspergillaceae</taxon>
        <taxon>Aspergillus</taxon>
        <taxon>Aspergillus subgen. Fumigati</taxon>
    </lineage>
</organism>
<protein>
    <recommendedName>
        <fullName evidence="4">NAD(P)-binding domain-containing protein</fullName>
    </recommendedName>
</protein>
<dbReference type="CDD" id="cd05259">
    <property type="entry name" value="PCBER_SDR_a"/>
    <property type="match status" value="1"/>
</dbReference>
<dbReference type="InterPro" id="IPR045312">
    <property type="entry name" value="PCBER-like"/>
</dbReference>
<feature type="domain" description="NAD(P)-binding" evidence="4">
    <location>
        <begin position="138"/>
        <end position="266"/>
    </location>
</feature>
<dbReference type="GO" id="GO:0016491">
    <property type="term" value="F:oxidoreductase activity"/>
    <property type="evidence" value="ECO:0007669"/>
    <property type="project" value="UniProtKB-KW"/>
</dbReference>
<dbReference type="Proteomes" id="UP000001699">
    <property type="component" value="Unassembled WGS sequence"/>
</dbReference>
<dbReference type="Gene3D" id="3.40.50.720">
    <property type="entry name" value="NAD(P)-binding Rossmann-like Domain"/>
    <property type="match status" value="1"/>
</dbReference>
<evidence type="ECO:0000256" key="1">
    <source>
        <dbReference type="ARBA" id="ARBA00005725"/>
    </source>
</evidence>
<name>B0XXE1_ASPFC</name>
<evidence type="ECO:0000256" key="2">
    <source>
        <dbReference type="ARBA" id="ARBA00022857"/>
    </source>
</evidence>
<keyword evidence="3" id="KW-0560">Oxidoreductase</keyword>
<dbReference type="PANTHER" id="PTHR47706">
    <property type="entry name" value="NMRA-LIKE FAMILY PROTEIN"/>
    <property type="match status" value="1"/>
</dbReference>
<dbReference type="SUPFAM" id="SSF51735">
    <property type="entry name" value="NAD(P)-binding Rossmann-fold domains"/>
    <property type="match status" value="1"/>
</dbReference>
<keyword evidence="6" id="KW-1185">Reference proteome</keyword>
<dbReference type="PANTHER" id="PTHR47706:SF9">
    <property type="entry name" value="NMRA-LIKE DOMAIN-CONTAINING PROTEIN-RELATED"/>
    <property type="match status" value="1"/>
</dbReference>
<keyword evidence="2" id="KW-0521">NADP</keyword>
<proteinExistence type="inferred from homology"/>
<dbReference type="VEuPathDB" id="FungiDB:AFUB_048010"/>
<reference evidence="5 6" key="1">
    <citation type="journal article" date="2008" name="PLoS Genet.">
        <title>Genomic islands in the pathogenic filamentous fungus Aspergillus fumigatus.</title>
        <authorList>
            <person name="Fedorova N.D."/>
            <person name="Khaldi N."/>
            <person name="Joardar V.S."/>
            <person name="Maiti R."/>
            <person name="Amedeo P."/>
            <person name="Anderson M.J."/>
            <person name="Crabtree J."/>
            <person name="Silva J.C."/>
            <person name="Badger J.H."/>
            <person name="Albarraq A."/>
            <person name="Angiuoli S."/>
            <person name="Bussey H."/>
            <person name="Bowyer P."/>
            <person name="Cotty P.J."/>
            <person name="Dyer P.S."/>
            <person name="Egan A."/>
            <person name="Galens K."/>
            <person name="Fraser-Liggett C.M."/>
            <person name="Haas B.J."/>
            <person name="Inman J.M."/>
            <person name="Kent R."/>
            <person name="Lemieux S."/>
            <person name="Malavazi I."/>
            <person name="Orvis J."/>
            <person name="Roemer T."/>
            <person name="Ronning C.M."/>
            <person name="Sundaram J.P."/>
            <person name="Sutton G."/>
            <person name="Turner G."/>
            <person name="Venter J.C."/>
            <person name="White O.R."/>
            <person name="Whitty B.R."/>
            <person name="Youngman P."/>
            <person name="Wolfe K.H."/>
            <person name="Goldman G.H."/>
            <person name="Wortman J.R."/>
            <person name="Jiang B."/>
            <person name="Denning D.W."/>
            <person name="Nierman W.C."/>
        </authorList>
    </citation>
    <scope>NUCLEOTIDE SEQUENCE [LARGE SCALE GENOMIC DNA]</scope>
    <source>
        <strain evidence="6">CBS 144.89 / FGSC A1163 / CEA10</strain>
    </source>
</reference>
<evidence type="ECO:0000259" key="4">
    <source>
        <dbReference type="Pfam" id="PF13460"/>
    </source>
</evidence>
<dbReference type="InterPro" id="IPR036291">
    <property type="entry name" value="NAD(P)-bd_dom_sf"/>
</dbReference>
<sequence>MELGKCNVWTMSIDYASQAVIELLARLFGINVSSICSERSRLINRQRQNDPPSLSQCCLATQTRSLVDPTAGSALRRSETHDDVMRWLPANGWTSVFRLFVYKRPYVRPQASVYEPAISRIRNKSTFEYHGYHPKSRCFRSALQHAGFTVTIITRSESKATFPPDIPVITTTYTLENLTSALAGQDAAVCVVGPGGIGAQVTMIDAAEAAGVKRFILDDFGWGDNPKSFPEFNAIHAQRRAGWDHAKAKAESNPNFTYTGISIGNPIDWALKRFPAMGFDIAHCSAVIYDSGTERFTGTTLEGIGQSVVGVLQHPGETANRFVKAQSIITCQNELLEAFQTVTGKQWEVQRAHTKALMENGRRKIQEGVSGWILDLVVAQLFDEGQSRCLLAPSREESDADLLGIAEESPEQVAAKALA</sequence>
<gene>
    <name evidence="5" type="ORF">AFUB_048010</name>
</gene>
<dbReference type="InterPro" id="IPR016040">
    <property type="entry name" value="NAD(P)-bd_dom"/>
</dbReference>
<dbReference type="Pfam" id="PF13460">
    <property type="entry name" value="NAD_binding_10"/>
    <property type="match status" value="1"/>
</dbReference>
<dbReference type="PhylomeDB" id="B0XXE1"/>
<dbReference type="AlphaFoldDB" id="B0XXE1"/>